<sequence length="679" mass="76461">MRRLWQARSFGYQENNPCGIRLRSSQWTKLWGSTGGSTVTRPTLRQAVRDIQRSERTISPGEAFAKRSDEKKSNPPKPRTDNASEGRTSSDTGFEGRTSGKKTEYTEKRPSHHSPGISRQRKPASAKIHADEAHARSTLPFQETIVKAAQDVGASEPYIEVLDDDGSSTQSSLFDERAKSSETPPQHLGDIERSGILDRRADLRRDPASLAQSPSSLEGPDKFSNLKFRAGQFVEKRRRMVAKEICETFWLPNSHFEALGQPPRAADILSFKTVEDDEDGSGPPELERLDVLKDFVFNTEPFFCFRQNVRAFVEEPLYLPLHIRIADRARRGFYNMTSSVSEPRSKPGTGEQRVYYTCKCGHKLFDDYIERRTGALEELKQFLSDSGIHVEAANGDFKSNTTPGGPTLPITNPGTLQTNKPTQRQKSRFPFDIRLPRYWQSQDRMELGKCGQQRTTGAVAAPNYHNYLLLCVPFGNLICKLHQPEVCTIDSDQDFFSLLRVLYSKSRTKLFFMSALKRVKSIQFVQFEMYRRDLTDIRSQPALPPETLQTEYIYDPMPAELTPPIGSNLLVHFFEHPTHAGVLPDLYRRVPKRLREKLSPCPQKGSSLGWGIAFVEGVDTFMFFLCGCAGFFVCLMVAVAWTVAQSDVQGGFGIGAFLLAFMIFSGGLIYSSATTKSHL</sequence>
<feature type="region of interest" description="Disordered" evidence="1">
    <location>
        <begin position="396"/>
        <end position="423"/>
    </location>
</feature>
<keyword evidence="2" id="KW-0812">Transmembrane</keyword>
<feature type="compositionally biased region" description="Basic and acidic residues" evidence="1">
    <location>
        <begin position="47"/>
        <end position="56"/>
    </location>
</feature>
<gene>
    <name evidence="3" type="ORF">PG993_004847</name>
</gene>
<name>A0ABR1TGP1_9PEZI</name>
<evidence type="ECO:0000313" key="4">
    <source>
        <dbReference type="Proteomes" id="UP001444661"/>
    </source>
</evidence>
<evidence type="ECO:0000256" key="2">
    <source>
        <dbReference type="SAM" id="Phobius"/>
    </source>
</evidence>
<dbReference type="Proteomes" id="UP001444661">
    <property type="component" value="Unassembled WGS sequence"/>
</dbReference>
<comment type="caution">
    <text evidence="3">The sequence shown here is derived from an EMBL/GenBank/DDBJ whole genome shotgun (WGS) entry which is preliminary data.</text>
</comment>
<evidence type="ECO:0000256" key="1">
    <source>
        <dbReference type="SAM" id="MobiDB-lite"/>
    </source>
</evidence>
<feature type="compositionally biased region" description="Polar residues" evidence="1">
    <location>
        <begin position="397"/>
        <end position="423"/>
    </location>
</feature>
<keyword evidence="4" id="KW-1185">Reference proteome</keyword>
<proteinExistence type="predicted"/>
<accession>A0ABR1TGP1</accession>
<reference evidence="3 4" key="1">
    <citation type="submission" date="2023-01" db="EMBL/GenBank/DDBJ databases">
        <title>Analysis of 21 Apiospora genomes using comparative genomics revels a genus with tremendous synthesis potential of carbohydrate active enzymes and secondary metabolites.</title>
        <authorList>
            <person name="Sorensen T."/>
        </authorList>
    </citation>
    <scope>NUCLEOTIDE SEQUENCE [LARGE SCALE GENOMIC DNA]</scope>
    <source>
        <strain evidence="3 4">CBS 33761</strain>
    </source>
</reference>
<keyword evidence="2" id="KW-0472">Membrane</keyword>
<feature type="transmembrane region" description="Helical" evidence="2">
    <location>
        <begin position="650"/>
        <end position="670"/>
    </location>
</feature>
<keyword evidence="2" id="KW-1133">Transmembrane helix</keyword>
<organism evidence="3 4">
    <name type="scientific">Apiospora rasikravindrae</name>
    <dbReference type="NCBI Taxonomy" id="990691"/>
    <lineage>
        <taxon>Eukaryota</taxon>
        <taxon>Fungi</taxon>
        <taxon>Dikarya</taxon>
        <taxon>Ascomycota</taxon>
        <taxon>Pezizomycotina</taxon>
        <taxon>Sordariomycetes</taxon>
        <taxon>Xylariomycetidae</taxon>
        <taxon>Amphisphaeriales</taxon>
        <taxon>Apiosporaceae</taxon>
        <taxon>Apiospora</taxon>
    </lineage>
</organism>
<feature type="region of interest" description="Disordered" evidence="1">
    <location>
        <begin position="32"/>
        <end position="136"/>
    </location>
</feature>
<evidence type="ECO:0000313" key="3">
    <source>
        <dbReference type="EMBL" id="KAK8044823.1"/>
    </source>
</evidence>
<protein>
    <submittedName>
        <fullName evidence="3">Uncharacterized protein</fullName>
    </submittedName>
</protein>
<dbReference type="EMBL" id="JAQQWK010000003">
    <property type="protein sequence ID" value="KAK8044823.1"/>
    <property type="molecule type" value="Genomic_DNA"/>
</dbReference>
<feature type="compositionally biased region" description="Basic and acidic residues" evidence="1">
    <location>
        <begin position="64"/>
        <end position="84"/>
    </location>
</feature>
<feature type="region of interest" description="Disordered" evidence="1">
    <location>
        <begin position="162"/>
        <end position="193"/>
    </location>
</feature>
<feature type="transmembrane region" description="Helical" evidence="2">
    <location>
        <begin position="621"/>
        <end position="644"/>
    </location>
</feature>